<dbReference type="HOGENOM" id="CLU_134123_0_0_1"/>
<dbReference type="RefSeq" id="XP_002295296.1">
    <property type="nucleotide sequence ID" value="XM_002295260.1"/>
</dbReference>
<dbReference type="InParanoid" id="B8CGQ1"/>
<dbReference type="PaxDb" id="35128-Thaps12186"/>
<organism evidence="1 2">
    <name type="scientific">Thalassiosira pseudonana</name>
    <name type="common">Marine diatom</name>
    <name type="synonym">Cyclotella nana</name>
    <dbReference type="NCBI Taxonomy" id="35128"/>
    <lineage>
        <taxon>Eukaryota</taxon>
        <taxon>Sar</taxon>
        <taxon>Stramenopiles</taxon>
        <taxon>Ochrophyta</taxon>
        <taxon>Bacillariophyta</taxon>
        <taxon>Coscinodiscophyceae</taxon>
        <taxon>Thalassiosirophycidae</taxon>
        <taxon>Thalassiosirales</taxon>
        <taxon>Thalassiosiraceae</taxon>
        <taxon>Thalassiosira</taxon>
    </lineage>
</organism>
<name>B8CGQ1_THAPS</name>
<gene>
    <name evidence="1" type="ORF">THAPSDRAFT_12186</name>
</gene>
<dbReference type="EMBL" id="CM000655">
    <property type="protein sequence ID" value="EED87362.1"/>
    <property type="molecule type" value="Genomic_DNA"/>
</dbReference>
<reference evidence="1 2" key="1">
    <citation type="journal article" date="2004" name="Science">
        <title>The genome of the diatom Thalassiosira pseudonana: ecology, evolution, and metabolism.</title>
        <authorList>
            <person name="Armbrust E.V."/>
            <person name="Berges J.A."/>
            <person name="Bowler C."/>
            <person name="Green B.R."/>
            <person name="Martinez D."/>
            <person name="Putnam N.H."/>
            <person name="Zhou S."/>
            <person name="Allen A.E."/>
            <person name="Apt K.E."/>
            <person name="Bechner M."/>
            <person name="Brzezinski M.A."/>
            <person name="Chaal B.K."/>
            <person name="Chiovitti A."/>
            <person name="Davis A.K."/>
            <person name="Demarest M.S."/>
            <person name="Detter J.C."/>
            <person name="Glavina T."/>
            <person name="Goodstein D."/>
            <person name="Hadi M.Z."/>
            <person name="Hellsten U."/>
            <person name="Hildebrand M."/>
            <person name="Jenkins B.D."/>
            <person name="Jurka J."/>
            <person name="Kapitonov V.V."/>
            <person name="Kroger N."/>
            <person name="Lau W.W."/>
            <person name="Lane T.W."/>
            <person name="Larimer F.W."/>
            <person name="Lippmeier J.C."/>
            <person name="Lucas S."/>
            <person name="Medina M."/>
            <person name="Montsant A."/>
            <person name="Obornik M."/>
            <person name="Parker M.S."/>
            <person name="Palenik B."/>
            <person name="Pazour G.J."/>
            <person name="Richardson P.M."/>
            <person name="Rynearson T.A."/>
            <person name="Saito M.A."/>
            <person name="Schwartz D.C."/>
            <person name="Thamatrakoln K."/>
            <person name="Valentin K."/>
            <person name="Vardi A."/>
            <person name="Wilkerson F.P."/>
            <person name="Rokhsar D.S."/>
        </authorList>
    </citation>
    <scope>NUCLEOTIDE SEQUENCE [LARGE SCALE GENOMIC DNA]</scope>
    <source>
        <strain evidence="1 2">CCMP1335</strain>
    </source>
</reference>
<accession>B8CGQ1</accession>
<dbReference type="GeneID" id="7452022"/>
<protein>
    <submittedName>
        <fullName evidence="1">Uncharacterized protein</fullName>
    </submittedName>
</protein>
<evidence type="ECO:0000313" key="1">
    <source>
        <dbReference type="EMBL" id="EED87362.1"/>
    </source>
</evidence>
<evidence type="ECO:0000313" key="2">
    <source>
        <dbReference type="Proteomes" id="UP000001449"/>
    </source>
</evidence>
<keyword evidence="2" id="KW-1185">Reference proteome</keyword>
<reference evidence="1 2" key="2">
    <citation type="journal article" date="2008" name="Nature">
        <title>The Phaeodactylum genome reveals the evolutionary history of diatom genomes.</title>
        <authorList>
            <person name="Bowler C."/>
            <person name="Allen A.E."/>
            <person name="Badger J.H."/>
            <person name="Grimwood J."/>
            <person name="Jabbari K."/>
            <person name="Kuo A."/>
            <person name="Maheswari U."/>
            <person name="Martens C."/>
            <person name="Maumus F."/>
            <person name="Otillar R.P."/>
            <person name="Rayko E."/>
            <person name="Salamov A."/>
            <person name="Vandepoele K."/>
            <person name="Beszteri B."/>
            <person name="Gruber A."/>
            <person name="Heijde M."/>
            <person name="Katinka M."/>
            <person name="Mock T."/>
            <person name="Valentin K."/>
            <person name="Verret F."/>
            <person name="Berges J.A."/>
            <person name="Brownlee C."/>
            <person name="Cadoret J.P."/>
            <person name="Chiovitti A."/>
            <person name="Choi C.J."/>
            <person name="Coesel S."/>
            <person name="De Martino A."/>
            <person name="Detter J.C."/>
            <person name="Durkin C."/>
            <person name="Falciatore A."/>
            <person name="Fournet J."/>
            <person name="Haruta M."/>
            <person name="Huysman M.J."/>
            <person name="Jenkins B.D."/>
            <person name="Jiroutova K."/>
            <person name="Jorgensen R.E."/>
            <person name="Joubert Y."/>
            <person name="Kaplan A."/>
            <person name="Kroger N."/>
            <person name="Kroth P.G."/>
            <person name="La Roche J."/>
            <person name="Lindquist E."/>
            <person name="Lommer M."/>
            <person name="Martin-Jezequel V."/>
            <person name="Lopez P.J."/>
            <person name="Lucas S."/>
            <person name="Mangogna M."/>
            <person name="McGinnis K."/>
            <person name="Medlin L.K."/>
            <person name="Montsant A."/>
            <person name="Oudot-Le Secq M.P."/>
            <person name="Napoli C."/>
            <person name="Obornik M."/>
            <person name="Parker M.S."/>
            <person name="Petit J.L."/>
            <person name="Porcel B.M."/>
            <person name="Poulsen N."/>
            <person name="Robison M."/>
            <person name="Rychlewski L."/>
            <person name="Rynearson T.A."/>
            <person name="Schmutz J."/>
            <person name="Shapiro H."/>
            <person name="Siaut M."/>
            <person name="Stanley M."/>
            <person name="Sussman M.R."/>
            <person name="Taylor A.R."/>
            <person name="Vardi A."/>
            <person name="von Dassow P."/>
            <person name="Vyverman W."/>
            <person name="Willis A."/>
            <person name="Wyrwicz L.S."/>
            <person name="Rokhsar D.S."/>
            <person name="Weissenbach J."/>
            <person name="Armbrust E.V."/>
            <person name="Green B.R."/>
            <person name="Van de Peer Y."/>
            <person name="Grigoriev I.V."/>
        </authorList>
    </citation>
    <scope>NUCLEOTIDE SEQUENCE [LARGE SCALE GENOMIC DNA]</scope>
    <source>
        <strain evidence="1 2">CCMP1335</strain>
    </source>
</reference>
<dbReference type="KEGG" id="tps:THAPSDRAFT_12186"/>
<sequence>MFSPPQKHGNLIIGGILKDWPQSPVARSHTPLQHRLNTQTHEKAVTFSEASTLYMFPEDPKYKQIKSYTRAEQEELAKEALSRGELIRRIISSIPGSSNFDAIKQLLEAKIVLEEDVLGLEVTFLSRAEAHLLKEYLAHSIH</sequence>
<dbReference type="Proteomes" id="UP000001449">
    <property type="component" value="Chromosome 24"/>
</dbReference>
<dbReference type="AlphaFoldDB" id="B8CGQ1"/>
<proteinExistence type="predicted"/>